<keyword evidence="6 7" id="KW-0067">ATP-binding</keyword>
<keyword evidence="2 7" id="KW-0859">Xylose metabolism</keyword>
<dbReference type="InterPro" id="IPR000577">
    <property type="entry name" value="Carb_kinase_FGGY"/>
</dbReference>
<proteinExistence type="inferred from homology"/>
<dbReference type="EMBL" id="CP138335">
    <property type="protein sequence ID" value="XBW08709.1"/>
    <property type="molecule type" value="Genomic_DNA"/>
</dbReference>
<dbReference type="PANTHER" id="PTHR43095">
    <property type="entry name" value="SUGAR KINASE"/>
    <property type="match status" value="1"/>
</dbReference>
<dbReference type="Gene3D" id="3.30.420.40">
    <property type="match status" value="2"/>
</dbReference>
<dbReference type="InterPro" id="IPR043129">
    <property type="entry name" value="ATPase_NBD"/>
</dbReference>
<gene>
    <name evidence="7 10" type="primary">xylB</name>
    <name evidence="10" type="ORF">SAC06_03895</name>
</gene>
<feature type="domain" description="Carbohydrate kinase FGGY N-terminal" evidence="8">
    <location>
        <begin position="4"/>
        <end position="248"/>
    </location>
</feature>
<dbReference type="GO" id="GO:0005997">
    <property type="term" value="P:xylulose metabolic process"/>
    <property type="evidence" value="ECO:0007669"/>
    <property type="project" value="InterPro"/>
</dbReference>
<dbReference type="EC" id="2.7.1.17" evidence="7"/>
<dbReference type="CDD" id="cd07809">
    <property type="entry name" value="ASKHA_NBD_FGGY_BaXK-like"/>
    <property type="match status" value="1"/>
</dbReference>
<dbReference type="KEGG" id="sapp:SAC06_03895"/>
<keyword evidence="7" id="KW-0119">Carbohydrate metabolism</keyword>
<dbReference type="PIRSF" id="PIRSF000538">
    <property type="entry name" value="GlpK"/>
    <property type="match status" value="1"/>
</dbReference>
<keyword evidence="3 7" id="KW-0808">Transferase</keyword>
<dbReference type="NCBIfam" id="TIGR01312">
    <property type="entry name" value="XylB"/>
    <property type="match status" value="1"/>
</dbReference>
<dbReference type="InterPro" id="IPR018484">
    <property type="entry name" value="FGGY_N"/>
</dbReference>
<dbReference type="InterPro" id="IPR018485">
    <property type="entry name" value="FGGY_C"/>
</dbReference>
<comment type="catalytic activity">
    <reaction evidence="7">
        <text>D-xylulose + ATP = D-xylulose 5-phosphate + ADP + H(+)</text>
        <dbReference type="Rhea" id="RHEA:10964"/>
        <dbReference type="ChEBI" id="CHEBI:15378"/>
        <dbReference type="ChEBI" id="CHEBI:17140"/>
        <dbReference type="ChEBI" id="CHEBI:30616"/>
        <dbReference type="ChEBI" id="CHEBI:57737"/>
        <dbReference type="ChEBI" id="CHEBI:456216"/>
        <dbReference type="EC" id="2.7.1.17"/>
    </reaction>
</comment>
<dbReference type="GO" id="GO:0042732">
    <property type="term" value="P:D-xylose metabolic process"/>
    <property type="evidence" value="ECO:0007669"/>
    <property type="project" value="UniProtKB-KW"/>
</dbReference>
<dbReference type="SUPFAM" id="SSF53067">
    <property type="entry name" value="Actin-like ATPase domain"/>
    <property type="match status" value="2"/>
</dbReference>
<keyword evidence="4 7" id="KW-0547">Nucleotide-binding</keyword>
<evidence type="ECO:0000313" key="10">
    <source>
        <dbReference type="EMBL" id="XBW08709.1"/>
    </source>
</evidence>
<feature type="domain" description="Carbohydrate kinase FGGY C-terminal" evidence="9">
    <location>
        <begin position="257"/>
        <end position="440"/>
    </location>
</feature>
<evidence type="ECO:0000256" key="6">
    <source>
        <dbReference type="ARBA" id="ARBA00022840"/>
    </source>
</evidence>
<dbReference type="Pfam" id="PF02782">
    <property type="entry name" value="FGGY_C"/>
    <property type="match status" value="1"/>
</dbReference>
<dbReference type="AlphaFoldDB" id="A0AAU7V8V2"/>
<evidence type="ECO:0000256" key="4">
    <source>
        <dbReference type="ARBA" id="ARBA00022741"/>
    </source>
</evidence>
<evidence type="ECO:0000256" key="5">
    <source>
        <dbReference type="ARBA" id="ARBA00022777"/>
    </source>
</evidence>
<evidence type="ECO:0000259" key="8">
    <source>
        <dbReference type="Pfam" id="PF00370"/>
    </source>
</evidence>
<protein>
    <recommendedName>
        <fullName evidence="7">Xylulose kinase</fullName>
        <shortName evidence="7">Xylulokinase</shortName>
        <ecNumber evidence="7">2.7.1.17</ecNumber>
    </recommendedName>
</protein>
<reference evidence="10" key="1">
    <citation type="submission" date="2023-11" db="EMBL/GenBank/DDBJ databases">
        <title>Scrofimicrobium hongkongense sp. nov., isolated from a patient with peritonitis.</title>
        <authorList>
            <person name="Lao H.Y."/>
            <person name="Wong A.Y.P."/>
            <person name="Ng T.L."/>
            <person name="Wong R.Y.L."/>
            <person name="Yau M.C.Y."/>
            <person name="Lam J.Y.W."/>
            <person name="Siu G.K.H."/>
        </authorList>
    </citation>
    <scope>NUCLEOTIDE SEQUENCE</scope>
    <source>
        <strain evidence="10">R131</strain>
    </source>
</reference>
<evidence type="ECO:0000259" key="9">
    <source>
        <dbReference type="Pfam" id="PF02782"/>
    </source>
</evidence>
<organism evidence="10">
    <name type="scientific">Scrofimicrobium appendicitidis</name>
    <dbReference type="NCBI Taxonomy" id="3079930"/>
    <lineage>
        <taxon>Bacteria</taxon>
        <taxon>Bacillati</taxon>
        <taxon>Actinomycetota</taxon>
        <taxon>Actinomycetes</taxon>
        <taxon>Actinomycetales</taxon>
        <taxon>Actinomycetaceae</taxon>
        <taxon>Scrofimicrobium</taxon>
    </lineage>
</organism>
<evidence type="ECO:0000256" key="3">
    <source>
        <dbReference type="ARBA" id="ARBA00022679"/>
    </source>
</evidence>
<name>A0AAU7V8V2_9ACTO</name>
<evidence type="ECO:0000256" key="7">
    <source>
        <dbReference type="RuleBase" id="RU364073"/>
    </source>
</evidence>
<dbReference type="InterPro" id="IPR006000">
    <property type="entry name" value="Xylulokinase"/>
</dbReference>
<dbReference type="PANTHER" id="PTHR43095:SF5">
    <property type="entry name" value="XYLULOSE KINASE"/>
    <property type="match status" value="1"/>
</dbReference>
<dbReference type="Pfam" id="PF00370">
    <property type="entry name" value="FGGY_N"/>
    <property type="match status" value="1"/>
</dbReference>
<dbReference type="GO" id="GO:0004856">
    <property type="term" value="F:D-xylulokinase activity"/>
    <property type="evidence" value="ECO:0007669"/>
    <property type="project" value="UniProtKB-EC"/>
</dbReference>
<dbReference type="RefSeq" id="WP_350258909.1">
    <property type="nucleotide sequence ID" value="NZ_CP138335.1"/>
</dbReference>
<evidence type="ECO:0000256" key="1">
    <source>
        <dbReference type="ARBA" id="ARBA00009156"/>
    </source>
</evidence>
<keyword evidence="5 7" id="KW-0418">Kinase</keyword>
<accession>A0AAU7V8V2</accession>
<comment type="similarity">
    <text evidence="1 7">Belongs to the FGGY kinase family.</text>
</comment>
<evidence type="ECO:0000256" key="2">
    <source>
        <dbReference type="ARBA" id="ARBA00022629"/>
    </source>
</evidence>
<dbReference type="GO" id="GO:0005524">
    <property type="term" value="F:ATP binding"/>
    <property type="evidence" value="ECO:0007669"/>
    <property type="project" value="UniProtKB-KW"/>
</dbReference>
<sequence length="493" mass="52324">MALVAGIDLSTQSCTVELRDADTFEVAGRARVALPPTFPPVSEQNTEDWWDALKAAFQDLATHVDLSRVEAVAASGQCHGLVALDRDGQTIRPVKLWNDTTAGPEMRELVAQFGPNFWVDRIGSVPTAAFTVAKLAWLVAHEPETIARIDKILLPHDYLNWRLTGEFTTDRSEASGTGYYDSVRNKYDYDLLNCCFGPILNWAETFPVVRGPEAGAGHVTEAAAAELGLRPGLPVAIGGGDQHLAALGLGLAEGDVVFSLGTSGVVFTSTSSPLTGGSRRAQVDGVANTTGGWLPLVCTLNCTKVTNWAGQMLGADFDTMSELALSADLQSPSLPIFAAFLDGERSPALPEATGVLSQLDGRTTRSELVSGFYLGVLFGLLSGLDAIAESGVPTGGTLVAVGGGARSKAYLQLLADLTGRPVQTISEPEATARGASLQALALLRRHPLAELAAQLRPQVSSQTEPRRGEAAWPGFRERYRQVVGFAARTRKLS</sequence>
<dbReference type="InterPro" id="IPR050406">
    <property type="entry name" value="FGGY_Carb_Kinase"/>
</dbReference>